<dbReference type="EMBL" id="JACSOD020000453">
    <property type="protein sequence ID" value="MBM6498798.1"/>
    <property type="molecule type" value="Genomic_DNA"/>
</dbReference>
<dbReference type="NCBIfam" id="NF038133">
    <property type="entry name" value="choice_anch_L"/>
    <property type="match status" value="1"/>
</dbReference>
<feature type="non-terminal residue" evidence="2">
    <location>
        <position position="688"/>
    </location>
</feature>
<dbReference type="RefSeq" id="WP_204158733.1">
    <property type="nucleotide sequence ID" value="NZ_JACSOD020000453.1"/>
</dbReference>
<proteinExistence type="predicted"/>
<keyword evidence="1" id="KW-0732">Signal</keyword>
<gene>
    <name evidence="2" type="ORF">H9X54_005710</name>
</gene>
<accession>A0ABS2CV21</accession>
<dbReference type="InterPro" id="IPR049804">
    <property type="entry name" value="Choice_anch_L"/>
</dbReference>
<keyword evidence="3" id="KW-1185">Reference proteome</keyword>
<evidence type="ECO:0000313" key="3">
    <source>
        <dbReference type="Proteomes" id="UP000759529"/>
    </source>
</evidence>
<feature type="signal peptide" evidence="1">
    <location>
        <begin position="1"/>
        <end position="19"/>
    </location>
</feature>
<sequence>MKRILLSLSIFFLFAKSFAQPITVNTTTYTVPQLVQDVLFGNGTAGSACVGTINNITWSTGSNFGSHNGIGYFTNTNPNFPLTNGVILSTGRIDQIPGPNTQQLGTFTDQIWPGDNQLFNYINGLGIDAGLTDYNDATILEFDFTPLTNQMSFDFLFASEEYGDFQCTFSDAFAFFLTNTTAGTPPINLALVPGTATETPISVTTIRDNSNLPTCDAANPAFFGSNNEGAAAAAAAIDFNGQTVLMTANATVIPGNTYHIKLVIADRNDQSYDSAVFLGGGSFNIGSADLAGTGVYDGLTDLTIANGSGICNDVAITIQAGVVALPGVTYQWTLDTNIIPGANTNSYTITQGGDYGITITYPGGCQQSDTMTVEYFPPLTLGTPSNITQCSQPFDVTVNESTILNGNVGTVSYHYTLSGAKAYADYIANPNSYDGSNGQEIFVAVEDATNGCISTTSFFVIEDTTLCTPPVTPGTPPDLTEFELTLGGGIGDFDFTPQLPFVYGSYNLTDYTVTFYTSPADANSGVNPINPINTFLGTDGQIIYVRLQDNLNPGSFGVTSFTLFVNPLPNAAISQSTSICSGQNATVTFQGTPNATVTYNINGGSNLTTILNSSGDSIILSAVLTSTTVYNLVSVQDPNDPTVIVPLIGSITITVNTAPVITTPTVFVVCDDSLDNDGFNCFDLTQKD</sequence>
<feature type="chain" id="PRO_5046975520" evidence="1">
    <location>
        <begin position="20"/>
        <end position="688"/>
    </location>
</feature>
<protein>
    <submittedName>
        <fullName evidence="2">Choice-of-anchor L domain-containing protein</fullName>
    </submittedName>
</protein>
<name>A0ABS2CV21_9FLAO</name>
<reference evidence="2 3" key="1">
    <citation type="submission" date="2021-02" db="EMBL/GenBank/DDBJ databases">
        <authorList>
            <person name="Jung H.S."/>
            <person name="Chun B.H."/>
            <person name="Jeon C.O."/>
        </authorList>
    </citation>
    <scope>NUCLEOTIDE SEQUENCE [LARGE SCALE GENOMIC DNA]</scope>
    <source>
        <strain evidence="2 3">LMG 25203</strain>
    </source>
</reference>
<dbReference type="Proteomes" id="UP000759529">
    <property type="component" value="Unassembled WGS sequence"/>
</dbReference>
<evidence type="ECO:0000313" key="2">
    <source>
        <dbReference type="EMBL" id="MBM6498798.1"/>
    </source>
</evidence>
<evidence type="ECO:0000256" key="1">
    <source>
        <dbReference type="SAM" id="SignalP"/>
    </source>
</evidence>
<comment type="caution">
    <text evidence="2">The sequence shown here is derived from an EMBL/GenBank/DDBJ whole genome shotgun (WGS) entry which is preliminary data.</text>
</comment>
<organism evidence="2 3">
    <name type="scientific">Flavobacterium macrobrachii</name>
    <dbReference type="NCBI Taxonomy" id="591204"/>
    <lineage>
        <taxon>Bacteria</taxon>
        <taxon>Pseudomonadati</taxon>
        <taxon>Bacteroidota</taxon>
        <taxon>Flavobacteriia</taxon>
        <taxon>Flavobacteriales</taxon>
        <taxon>Flavobacteriaceae</taxon>
        <taxon>Flavobacterium</taxon>
    </lineage>
</organism>